<dbReference type="PANTHER" id="PTHR10543:SF89">
    <property type="entry name" value="CAROTENOID 9,10(9',10')-CLEAVAGE DIOXYGENASE 1"/>
    <property type="match status" value="1"/>
</dbReference>
<evidence type="ECO:0000256" key="2">
    <source>
        <dbReference type="ARBA" id="ARBA00022723"/>
    </source>
</evidence>
<dbReference type="GO" id="GO:0046872">
    <property type="term" value="F:metal ion binding"/>
    <property type="evidence" value="ECO:0007669"/>
    <property type="project" value="UniProtKB-KW"/>
</dbReference>
<dbReference type="GO" id="GO:0010436">
    <property type="term" value="F:carotenoid dioxygenase activity"/>
    <property type="evidence" value="ECO:0007669"/>
    <property type="project" value="TreeGrafter"/>
</dbReference>
<dbReference type="OrthoDB" id="972944at2"/>
<evidence type="ECO:0000256" key="5">
    <source>
        <dbReference type="PIRSR" id="PIRSR604294-1"/>
    </source>
</evidence>
<proteinExistence type="inferred from homology"/>
<gene>
    <name evidence="7" type="ORF">FRACA_200050</name>
</gene>
<name>A0A2I2KQ72_9ACTN</name>
<feature type="binding site" evidence="5">
    <location>
        <position position="284"/>
    </location>
    <ligand>
        <name>Fe cation</name>
        <dbReference type="ChEBI" id="CHEBI:24875"/>
        <note>catalytic</note>
    </ligand>
</feature>
<feature type="binding site" evidence="5">
    <location>
        <position position="159"/>
    </location>
    <ligand>
        <name>Fe cation</name>
        <dbReference type="ChEBI" id="CHEBI:24875"/>
        <note>catalytic</note>
    </ligand>
</feature>
<keyword evidence="8" id="KW-1185">Reference proteome</keyword>
<evidence type="ECO:0000256" key="6">
    <source>
        <dbReference type="RuleBase" id="RU364048"/>
    </source>
</evidence>
<feature type="binding site" evidence="5">
    <location>
        <position position="216"/>
    </location>
    <ligand>
        <name>Fe cation</name>
        <dbReference type="ChEBI" id="CHEBI:24875"/>
        <note>catalytic</note>
    </ligand>
</feature>
<dbReference type="EC" id="1.13.11.-" evidence="6"/>
<dbReference type="InterPro" id="IPR004294">
    <property type="entry name" value="Carotenoid_Oase"/>
</dbReference>
<dbReference type="RefSeq" id="WP_101831589.1">
    <property type="nucleotide sequence ID" value="NZ_FZMO01000113.1"/>
</dbReference>
<dbReference type="EMBL" id="FZMO01000113">
    <property type="protein sequence ID" value="SNQ47812.1"/>
    <property type="molecule type" value="Genomic_DNA"/>
</dbReference>
<evidence type="ECO:0000313" key="8">
    <source>
        <dbReference type="Proteomes" id="UP000234331"/>
    </source>
</evidence>
<keyword evidence="3 6" id="KW-0560">Oxidoreductase</keyword>
<evidence type="ECO:0000313" key="7">
    <source>
        <dbReference type="EMBL" id="SNQ47812.1"/>
    </source>
</evidence>
<dbReference type="Proteomes" id="UP000234331">
    <property type="component" value="Unassembled WGS sequence"/>
</dbReference>
<keyword evidence="6" id="KW-0223">Dioxygenase</keyword>
<accession>A0A2I2KQ72</accession>
<evidence type="ECO:0000256" key="1">
    <source>
        <dbReference type="ARBA" id="ARBA00006787"/>
    </source>
</evidence>
<reference evidence="7 8" key="1">
    <citation type="submission" date="2017-06" db="EMBL/GenBank/DDBJ databases">
        <authorList>
            <person name="Kim H.J."/>
            <person name="Triplett B.A."/>
        </authorList>
    </citation>
    <scope>NUCLEOTIDE SEQUENCE [LARGE SCALE GENOMIC DNA]</scope>
    <source>
        <strain evidence="7">FRACA_ARgP5</strain>
    </source>
</reference>
<protein>
    <recommendedName>
        <fullName evidence="6">Dioxygenase</fullName>
        <ecNumber evidence="6">1.13.11.-</ecNumber>
    </recommendedName>
</protein>
<feature type="binding site" evidence="5">
    <location>
        <position position="507"/>
    </location>
    <ligand>
        <name>Fe cation</name>
        <dbReference type="ChEBI" id="CHEBI:24875"/>
        <note>catalytic</note>
    </ligand>
</feature>
<evidence type="ECO:0000256" key="4">
    <source>
        <dbReference type="ARBA" id="ARBA00023004"/>
    </source>
</evidence>
<sequence>MDHALRHLLEPSVEYDVDLTVTSGEWPAGMSGHALLIGPAQPTAVDFMFAGPGLLTHVDLARRHWRTARVVTPDLAMLAGLSAALPPQELAALLATSRPAMTNVAPHTFGDRLLLTGLAQRPVEIDPVSWEFTSYLGGVGEYPEVVEHPLWPGVRTAAHPVEDLDEGCMWWCNTNLRPRGSSRTEVEGPLWVVRWDGQGDIDTWYVPGAHLVQGVHEVTVTQDYVILTEIGFQPEPGSVAGRDRTRPHLPFTDVYLVAKRDLTRERRGRAVPVVHARVPRESFHHFADYRQDGDDVTLYLAHSNGWDLNYSLRDSDRVWGSGEPVAKGLRGFVSAPVDASPVGRYVIDGRTGEVRDSRTFLDVDRHWATLLYSRDMRAPALEKGRHLWQAYWGCDPGMLVTRVVDLYRDHPYRAVPIDALPTMEIPSSLVCLDLDTMTEQSAWSFPSGTAGESPVFVPDPDGGTGWVAIVVHHTDRTELQIFDALSLGKGPVAVATVPGLKLSIQFHSLYMPRLLGAGAQHTDYRRPYADDIGSGWRGLSSDVRGVVGAVLERYS</sequence>
<organism evidence="7 8">
    <name type="scientific">Frankia canadensis</name>
    <dbReference type="NCBI Taxonomy" id="1836972"/>
    <lineage>
        <taxon>Bacteria</taxon>
        <taxon>Bacillati</taxon>
        <taxon>Actinomycetota</taxon>
        <taxon>Actinomycetes</taxon>
        <taxon>Frankiales</taxon>
        <taxon>Frankiaceae</taxon>
        <taxon>Frankia</taxon>
    </lineage>
</organism>
<keyword evidence="4 5" id="KW-0408">Iron</keyword>
<keyword evidence="2 5" id="KW-0479">Metal-binding</keyword>
<dbReference type="Pfam" id="PF03055">
    <property type="entry name" value="RPE65"/>
    <property type="match status" value="1"/>
</dbReference>
<comment type="cofactor">
    <cofactor evidence="5 6">
        <name>Fe(2+)</name>
        <dbReference type="ChEBI" id="CHEBI:29033"/>
    </cofactor>
    <text evidence="5 6">Binds 1 Fe(2+) ion per subunit.</text>
</comment>
<dbReference type="PANTHER" id="PTHR10543">
    <property type="entry name" value="BETA-CAROTENE DIOXYGENASE"/>
    <property type="match status" value="1"/>
</dbReference>
<dbReference type="GO" id="GO:0016121">
    <property type="term" value="P:carotene catabolic process"/>
    <property type="evidence" value="ECO:0007669"/>
    <property type="project" value="TreeGrafter"/>
</dbReference>
<dbReference type="AlphaFoldDB" id="A0A2I2KQ72"/>
<comment type="similarity">
    <text evidence="1 6">Belongs to the carotenoid oxygenase family.</text>
</comment>
<evidence type="ECO:0000256" key="3">
    <source>
        <dbReference type="ARBA" id="ARBA00023002"/>
    </source>
</evidence>